<dbReference type="InterPro" id="IPR001647">
    <property type="entry name" value="HTH_TetR"/>
</dbReference>
<dbReference type="Proteomes" id="UP000321306">
    <property type="component" value="Unassembled WGS sequence"/>
</dbReference>
<dbReference type="PROSITE" id="PS50977">
    <property type="entry name" value="HTH_TETR_2"/>
    <property type="match status" value="1"/>
</dbReference>
<dbReference type="InterPro" id="IPR050109">
    <property type="entry name" value="HTH-type_TetR-like_transc_reg"/>
</dbReference>
<evidence type="ECO:0000256" key="3">
    <source>
        <dbReference type="ARBA" id="ARBA00023125"/>
    </source>
</evidence>
<dbReference type="EMBL" id="BJXB01000020">
    <property type="protein sequence ID" value="GEM48362.1"/>
    <property type="molecule type" value="Genomic_DNA"/>
</dbReference>
<sequence length="195" mass="22510">MPRIVNHDDRRAELAQAIWSLIRKQGLSGVTLRNLSEESGWSSGAIRHYLPNREAILNFGAEHLNRRIEEHLRSLPHSPDFRQSLLNFLEFMLPVDDEPRLWMEVWLAYVGEAVIEQSYADTQGLLYRNLNALFVQIFKDFAQAGWQLRHPPEQAANQLHALLDGLSIHVLMHRVTPEQAKTILQHTVDSLLLRP</sequence>
<protein>
    <submittedName>
        <fullName evidence="7">Transcriptional regulator</fullName>
    </submittedName>
</protein>
<dbReference type="InterPro" id="IPR009057">
    <property type="entry name" value="Homeodomain-like_sf"/>
</dbReference>
<feature type="domain" description="HTH tetR-type" evidence="6">
    <location>
        <begin position="8"/>
        <end position="68"/>
    </location>
</feature>
<proteinExistence type="predicted"/>
<dbReference type="GO" id="GO:0003700">
    <property type="term" value="F:DNA-binding transcription factor activity"/>
    <property type="evidence" value="ECO:0007669"/>
    <property type="project" value="TreeGrafter"/>
</dbReference>
<keyword evidence="8" id="KW-1185">Reference proteome</keyword>
<gene>
    <name evidence="7" type="ORF">DC3_39970</name>
</gene>
<evidence type="ECO:0000256" key="1">
    <source>
        <dbReference type="ARBA" id="ARBA00022491"/>
    </source>
</evidence>
<dbReference type="PANTHER" id="PTHR30055">
    <property type="entry name" value="HTH-TYPE TRANSCRIPTIONAL REGULATOR RUTR"/>
    <property type="match status" value="1"/>
</dbReference>
<dbReference type="RefSeq" id="WP_146887382.1">
    <property type="nucleotide sequence ID" value="NZ_BJXB01000020.1"/>
</dbReference>
<evidence type="ECO:0000313" key="7">
    <source>
        <dbReference type="EMBL" id="GEM48362.1"/>
    </source>
</evidence>
<dbReference type="Gene3D" id="1.10.357.10">
    <property type="entry name" value="Tetracycline Repressor, domain 2"/>
    <property type="match status" value="1"/>
</dbReference>
<dbReference type="OrthoDB" id="9816296at2"/>
<comment type="caution">
    <text evidence="7">The sequence shown here is derived from an EMBL/GenBank/DDBJ whole genome shotgun (WGS) entry which is preliminary data.</text>
</comment>
<keyword evidence="3 5" id="KW-0238">DNA-binding</keyword>
<dbReference type="InterPro" id="IPR039538">
    <property type="entry name" value="BetI_C"/>
</dbReference>
<keyword evidence="1" id="KW-0678">Repressor</keyword>
<dbReference type="Pfam" id="PF13977">
    <property type="entry name" value="TetR_C_6"/>
    <property type="match status" value="1"/>
</dbReference>
<evidence type="ECO:0000256" key="4">
    <source>
        <dbReference type="ARBA" id="ARBA00023163"/>
    </source>
</evidence>
<evidence type="ECO:0000259" key="6">
    <source>
        <dbReference type="PROSITE" id="PS50977"/>
    </source>
</evidence>
<dbReference type="PANTHER" id="PTHR30055:SF228">
    <property type="entry name" value="TRANSCRIPTIONAL REGULATOR-RELATED"/>
    <property type="match status" value="1"/>
</dbReference>
<dbReference type="InterPro" id="IPR036271">
    <property type="entry name" value="Tet_transcr_reg_TetR-rel_C_sf"/>
</dbReference>
<keyword evidence="2" id="KW-0805">Transcription regulation</keyword>
<dbReference type="AlphaFoldDB" id="A0A511N664"/>
<dbReference type="SUPFAM" id="SSF46689">
    <property type="entry name" value="Homeodomain-like"/>
    <property type="match status" value="1"/>
</dbReference>
<evidence type="ECO:0000256" key="5">
    <source>
        <dbReference type="PROSITE-ProRule" id="PRU00335"/>
    </source>
</evidence>
<feature type="DNA-binding region" description="H-T-H motif" evidence="5">
    <location>
        <begin position="31"/>
        <end position="50"/>
    </location>
</feature>
<reference evidence="7 8" key="1">
    <citation type="submission" date="2019-07" db="EMBL/GenBank/DDBJ databases">
        <title>Whole genome shotgun sequence of Deinococcus cellulosilyticus NBRC 106333.</title>
        <authorList>
            <person name="Hosoyama A."/>
            <person name="Uohara A."/>
            <person name="Ohji S."/>
            <person name="Ichikawa N."/>
        </authorList>
    </citation>
    <scope>NUCLEOTIDE SEQUENCE [LARGE SCALE GENOMIC DNA]</scope>
    <source>
        <strain evidence="7 8">NBRC 106333</strain>
    </source>
</reference>
<organism evidence="7 8">
    <name type="scientific">Deinococcus cellulosilyticus (strain DSM 18568 / NBRC 106333 / KACC 11606 / 5516J-15)</name>
    <dbReference type="NCBI Taxonomy" id="1223518"/>
    <lineage>
        <taxon>Bacteria</taxon>
        <taxon>Thermotogati</taxon>
        <taxon>Deinococcota</taxon>
        <taxon>Deinococci</taxon>
        <taxon>Deinococcales</taxon>
        <taxon>Deinococcaceae</taxon>
        <taxon>Deinococcus</taxon>
    </lineage>
</organism>
<dbReference type="GO" id="GO:0000976">
    <property type="term" value="F:transcription cis-regulatory region binding"/>
    <property type="evidence" value="ECO:0007669"/>
    <property type="project" value="TreeGrafter"/>
</dbReference>
<dbReference type="SUPFAM" id="SSF48498">
    <property type="entry name" value="Tetracyclin repressor-like, C-terminal domain"/>
    <property type="match status" value="1"/>
</dbReference>
<evidence type="ECO:0000313" key="8">
    <source>
        <dbReference type="Proteomes" id="UP000321306"/>
    </source>
</evidence>
<name>A0A511N664_DEIC1</name>
<evidence type="ECO:0000256" key="2">
    <source>
        <dbReference type="ARBA" id="ARBA00023015"/>
    </source>
</evidence>
<accession>A0A511N664</accession>
<keyword evidence="4" id="KW-0804">Transcription</keyword>